<dbReference type="Proteomes" id="UP000185596">
    <property type="component" value="Unassembled WGS sequence"/>
</dbReference>
<keyword evidence="5" id="KW-1185">Reference proteome</keyword>
<dbReference type="AlphaFoldDB" id="A0A1Q8CGW0"/>
<dbReference type="InterPro" id="IPR046542">
    <property type="entry name" value="DUF6801"/>
</dbReference>
<dbReference type="EMBL" id="MSIE01000053">
    <property type="protein sequence ID" value="OLF13615.1"/>
    <property type="molecule type" value="Genomic_DNA"/>
</dbReference>
<dbReference type="STRING" id="1912961.BU204_26615"/>
<dbReference type="RefSeq" id="WP_075128491.1">
    <property type="nucleotide sequence ID" value="NZ_MSIE01000053.1"/>
</dbReference>
<feature type="signal peptide" evidence="2">
    <location>
        <begin position="1"/>
        <end position="21"/>
    </location>
</feature>
<evidence type="ECO:0000259" key="3">
    <source>
        <dbReference type="Pfam" id="PF20611"/>
    </source>
</evidence>
<evidence type="ECO:0000313" key="4">
    <source>
        <dbReference type="EMBL" id="OLF13615.1"/>
    </source>
</evidence>
<evidence type="ECO:0000256" key="1">
    <source>
        <dbReference type="SAM" id="MobiDB-lite"/>
    </source>
</evidence>
<comment type="caution">
    <text evidence="4">The sequence shown here is derived from an EMBL/GenBank/DDBJ whole genome shotgun (WGS) entry which is preliminary data.</text>
</comment>
<feature type="chain" id="PRO_5012819120" description="DUF6801 domain-containing protein" evidence="2">
    <location>
        <begin position="22"/>
        <end position="450"/>
    </location>
</feature>
<feature type="compositionally biased region" description="Pro residues" evidence="1">
    <location>
        <begin position="180"/>
        <end position="195"/>
    </location>
</feature>
<name>A0A1Q8CGW0_9PSEU</name>
<feature type="compositionally biased region" description="Low complexity" evidence="1">
    <location>
        <begin position="196"/>
        <end position="205"/>
    </location>
</feature>
<feature type="domain" description="DUF6801" evidence="3">
    <location>
        <begin position="36"/>
        <end position="175"/>
    </location>
</feature>
<reference evidence="4 5" key="1">
    <citation type="submission" date="2016-12" db="EMBL/GenBank/DDBJ databases">
        <title>The draft genome sequence of Actinophytocola sp. 11-183.</title>
        <authorList>
            <person name="Wang W."/>
            <person name="Yuan L."/>
        </authorList>
    </citation>
    <scope>NUCLEOTIDE SEQUENCE [LARGE SCALE GENOMIC DNA]</scope>
    <source>
        <strain evidence="4 5">11-183</strain>
    </source>
</reference>
<gene>
    <name evidence="4" type="ORF">BU204_26615</name>
</gene>
<accession>A0A1Q8CGW0</accession>
<dbReference type="Pfam" id="PF20611">
    <property type="entry name" value="DUF6801"/>
    <property type="match status" value="1"/>
</dbReference>
<proteinExistence type="predicted"/>
<keyword evidence="2" id="KW-0732">Signal</keyword>
<evidence type="ECO:0000256" key="2">
    <source>
        <dbReference type="SAM" id="SignalP"/>
    </source>
</evidence>
<evidence type="ECO:0000313" key="5">
    <source>
        <dbReference type="Proteomes" id="UP000185596"/>
    </source>
</evidence>
<organism evidence="4 5">
    <name type="scientific">Actinophytocola xanthii</name>
    <dbReference type="NCBI Taxonomy" id="1912961"/>
    <lineage>
        <taxon>Bacteria</taxon>
        <taxon>Bacillati</taxon>
        <taxon>Actinomycetota</taxon>
        <taxon>Actinomycetes</taxon>
        <taxon>Pseudonocardiales</taxon>
        <taxon>Pseudonocardiaceae</taxon>
    </lineage>
</organism>
<feature type="region of interest" description="Disordered" evidence="1">
    <location>
        <begin position="177"/>
        <end position="213"/>
    </location>
</feature>
<dbReference type="OrthoDB" id="3821392at2"/>
<sequence>MRGRFLPVAGLVAAFLAPVPAAGQPAAVPAELLVRHTCQLPSGAQPLEVRISAQLPAAGEVGVPIEPSAAVLTLTPPVADLPEASALTVVARQETTVLGEPVTWSGALSDLVPVGEVAVPLESPPVVATEPGDMAFTTGPLTLEVTGYRADGLPTEPPTLDLTCTPDPDQPLDLGVVPVLAPPPSSEPSPPPPPDAVVVEPPTSTETEEGRAAVPAPRVEIPPDCEIIDPPPGPTTPARYCAYVIGAANVAKLDASVLQPAGIVNIAPTSFYVPCEGDAKLRCQQANILPNLNGEPSLPEGESWLLPFDFVPTKAKLQLTQIGLGFADVRLDSQAPHARSGAVITGKYSARIFDAQINGVPLDLGENCRSESPLEVSVRANVPPYTLTVGGKLTGMVTIPPFSGCGAHEDLDPLITGLVSGPGNYVELIQGRICTLTGSQNGCPPRIPER</sequence>
<protein>
    <recommendedName>
        <fullName evidence="3">DUF6801 domain-containing protein</fullName>
    </recommendedName>
</protein>